<dbReference type="GO" id="GO:0005737">
    <property type="term" value="C:cytoplasm"/>
    <property type="evidence" value="ECO:0007669"/>
    <property type="project" value="UniProtKB-SubCell"/>
</dbReference>
<comment type="similarity">
    <text evidence="2 14">Belongs to the MnmA/TRMU family.</text>
</comment>
<comment type="subcellular location">
    <subcellularLocation>
        <location evidence="1 14">Cytoplasm</location>
    </subcellularLocation>
</comment>
<dbReference type="EC" id="2.8.1.13" evidence="3 14"/>
<feature type="disulfide bond" description="Alternate" evidence="14">
    <location>
        <begin position="106"/>
        <end position="203"/>
    </location>
</feature>
<dbReference type="Pfam" id="PF20258">
    <property type="entry name" value="tRNA_Me_trans_C"/>
    <property type="match status" value="1"/>
</dbReference>
<dbReference type="Gene3D" id="2.30.30.280">
    <property type="entry name" value="Adenine nucleotide alpha hydrolases-like domains"/>
    <property type="match status" value="1"/>
</dbReference>
<keyword evidence="9 14" id="KW-0547">Nucleotide-binding</keyword>
<evidence type="ECO:0000256" key="13">
    <source>
        <dbReference type="ARBA" id="ARBA00051542"/>
    </source>
</evidence>
<dbReference type="InterPro" id="IPR004506">
    <property type="entry name" value="MnmA-like"/>
</dbReference>
<evidence type="ECO:0000256" key="3">
    <source>
        <dbReference type="ARBA" id="ARBA00011949"/>
    </source>
</evidence>
<feature type="binding site" evidence="14">
    <location>
        <position position="130"/>
    </location>
    <ligand>
        <name>ATP</name>
        <dbReference type="ChEBI" id="CHEBI:30616"/>
    </ligand>
</feature>
<evidence type="ECO:0000256" key="11">
    <source>
        <dbReference type="ARBA" id="ARBA00022884"/>
    </source>
</evidence>
<protein>
    <recommendedName>
        <fullName evidence="4 14">tRNA-specific 2-thiouridylase MnmA</fullName>
        <ecNumber evidence="3 14">2.8.1.13</ecNumber>
    </recommendedName>
</protein>
<comment type="function">
    <text evidence="14">Catalyzes the 2-thiolation of uridine at the wobble position (U34) of tRNA, leading to the formation of s(2)U34.</text>
</comment>
<feature type="active site" description="Cysteine persulfide intermediate" evidence="14">
    <location>
        <position position="203"/>
    </location>
</feature>
<feature type="binding site" evidence="14">
    <location>
        <position position="41"/>
    </location>
    <ligand>
        <name>ATP</name>
        <dbReference type="ChEBI" id="CHEBI:30616"/>
    </ligand>
</feature>
<evidence type="ECO:0000256" key="1">
    <source>
        <dbReference type="ARBA" id="ARBA00004496"/>
    </source>
</evidence>
<keyword evidence="10 14" id="KW-0067">ATP-binding</keyword>
<proteinExistence type="inferred from homology"/>
<evidence type="ECO:0000259" key="15">
    <source>
        <dbReference type="Pfam" id="PF20258"/>
    </source>
</evidence>
<dbReference type="Pfam" id="PF20259">
    <property type="entry name" value="tRNA_Me_trans_M"/>
    <property type="match status" value="1"/>
</dbReference>
<feature type="binding site" evidence="14">
    <location>
        <begin position="15"/>
        <end position="22"/>
    </location>
    <ligand>
        <name>ATP</name>
        <dbReference type="ChEBI" id="CHEBI:30616"/>
    </ligand>
</feature>
<dbReference type="Pfam" id="PF03054">
    <property type="entry name" value="tRNA_Me_trans"/>
    <property type="match status" value="1"/>
</dbReference>
<dbReference type="NCBIfam" id="NF001138">
    <property type="entry name" value="PRK00143.1"/>
    <property type="match status" value="1"/>
</dbReference>
<feature type="region of interest" description="Interaction with target base in tRNA" evidence="14">
    <location>
        <begin position="101"/>
        <end position="103"/>
    </location>
</feature>
<evidence type="ECO:0000259" key="16">
    <source>
        <dbReference type="Pfam" id="PF20259"/>
    </source>
</evidence>
<dbReference type="FunFam" id="2.40.30.10:FF:000023">
    <property type="entry name" value="tRNA-specific 2-thiouridylase MnmA"/>
    <property type="match status" value="1"/>
</dbReference>
<dbReference type="InterPro" id="IPR046885">
    <property type="entry name" value="MnmA-like_C"/>
</dbReference>
<dbReference type="FunFam" id="3.40.50.620:FF:000004">
    <property type="entry name" value="tRNA-specific 2-thiouridylase MnmA"/>
    <property type="match status" value="1"/>
</dbReference>
<dbReference type="PANTHER" id="PTHR11933:SF5">
    <property type="entry name" value="MITOCHONDRIAL TRNA-SPECIFIC 2-THIOURIDYLASE 1"/>
    <property type="match status" value="1"/>
</dbReference>
<feature type="domain" description="tRNA-specific 2-thiouridylase MnmA-like central" evidence="16">
    <location>
        <begin position="211"/>
        <end position="279"/>
    </location>
</feature>
<feature type="region of interest" description="Interaction with tRNA" evidence="14">
    <location>
        <begin position="315"/>
        <end position="316"/>
    </location>
</feature>
<sequence length="374" mass="42145">MRHMPHTHPKRVIVGLSGGVDSSVSALLLMEQGYRVEGLFMKNWEDDDEPGYCSAAKDLEDAWAVCEELEIPLHKVNFAKEYWDRVFAHFLEEYRAGRTPNPDILCNREIKFRAFLDYALDKGADLIATGHYARVRQGHDGQYQLLQGQDPNKDQSYFLYTLGQRALSRTLFPLGELEKPRVREIAERAGFVNHAKKDSTGICFIGERRFRDFLQRYLPAQPGEIVSTDDQVLGTHQGLMYYTPGQRQGLGIGGVQGAPEVPWYVVGKDMDHNRLIVAQGHDHPSLQSTGLTAVDLHWVADHPPTLPLRCQAKIRYRQAHQDCLVEAIPEEPGALQVRFYAPQRAVAPGQSVVFYAGEHCLGGGIIARRHPIQP</sequence>
<dbReference type="HAMAP" id="MF_00144">
    <property type="entry name" value="tRNA_thiouridyl_MnmA"/>
    <property type="match status" value="1"/>
</dbReference>
<evidence type="ECO:0000256" key="8">
    <source>
        <dbReference type="ARBA" id="ARBA00022694"/>
    </source>
</evidence>
<evidence type="ECO:0000313" key="18">
    <source>
        <dbReference type="Proteomes" id="UP000199256"/>
    </source>
</evidence>
<gene>
    <name evidence="14" type="primary">mnmA</name>
    <name evidence="17" type="ORF">SAMN05444515_12033</name>
</gene>
<dbReference type="InterPro" id="IPR014729">
    <property type="entry name" value="Rossmann-like_a/b/a_fold"/>
</dbReference>
<evidence type="ECO:0000256" key="4">
    <source>
        <dbReference type="ARBA" id="ARBA00013805"/>
    </source>
</evidence>
<dbReference type="OrthoDB" id="9800696at2"/>
<comment type="catalytic activity">
    <reaction evidence="13 14">
        <text>S-sulfanyl-L-cysteinyl-[protein] + uridine(34) in tRNA + AH2 + ATP = 2-thiouridine(34) in tRNA + L-cysteinyl-[protein] + A + AMP + diphosphate + H(+)</text>
        <dbReference type="Rhea" id="RHEA:47032"/>
        <dbReference type="Rhea" id="RHEA-COMP:10131"/>
        <dbReference type="Rhea" id="RHEA-COMP:11726"/>
        <dbReference type="Rhea" id="RHEA-COMP:11727"/>
        <dbReference type="Rhea" id="RHEA-COMP:11728"/>
        <dbReference type="ChEBI" id="CHEBI:13193"/>
        <dbReference type="ChEBI" id="CHEBI:15378"/>
        <dbReference type="ChEBI" id="CHEBI:17499"/>
        <dbReference type="ChEBI" id="CHEBI:29950"/>
        <dbReference type="ChEBI" id="CHEBI:30616"/>
        <dbReference type="ChEBI" id="CHEBI:33019"/>
        <dbReference type="ChEBI" id="CHEBI:61963"/>
        <dbReference type="ChEBI" id="CHEBI:65315"/>
        <dbReference type="ChEBI" id="CHEBI:87170"/>
        <dbReference type="ChEBI" id="CHEBI:456215"/>
        <dbReference type="EC" id="2.8.1.13"/>
    </reaction>
</comment>
<feature type="site" description="Interaction with tRNA" evidence="14">
    <location>
        <position position="350"/>
    </location>
</feature>
<feature type="site" description="Interaction with tRNA" evidence="14">
    <location>
        <position position="131"/>
    </location>
</feature>
<dbReference type="SUPFAM" id="SSF52402">
    <property type="entry name" value="Adenine nucleotide alpha hydrolases-like"/>
    <property type="match status" value="1"/>
</dbReference>
<dbReference type="NCBIfam" id="TIGR00420">
    <property type="entry name" value="trmU"/>
    <property type="match status" value="1"/>
</dbReference>
<dbReference type="PANTHER" id="PTHR11933">
    <property type="entry name" value="TRNA 5-METHYLAMINOMETHYL-2-THIOURIDYLATE -METHYLTRANSFERASE"/>
    <property type="match status" value="1"/>
</dbReference>
<keyword evidence="11 14" id="KW-0694">RNA-binding</keyword>
<keyword evidence="5 14" id="KW-0963">Cytoplasm</keyword>
<dbReference type="STRING" id="1396821.SAMN05444515_12033"/>
<dbReference type="GO" id="GO:0002143">
    <property type="term" value="P:tRNA wobble position uridine thiolation"/>
    <property type="evidence" value="ECO:0007669"/>
    <property type="project" value="TreeGrafter"/>
</dbReference>
<dbReference type="FunFam" id="2.30.30.280:FF:000001">
    <property type="entry name" value="tRNA-specific 2-thiouridylase MnmA"/>
    <property type="match status" value="1"/>
</dbReference>
<evidence type="ECO:0000256" key="5">
    <source>
        <dbReference type="ARBA" id="ARBA00022490"/>
    </source>
</evidence>
<evidence type="ECO:0000256" key="14">
    <source>
        <dbReference type="HAMAP-Rule" id="MF_00144"/>
    </source>
</evidence>
<reference evidence="18" key="1">
    <citation type="submission" date="2016-10" db="EMBL/GenBank/DDBJ databases">
        <authorList>
            <person name="Varghese N."/>
            <person name="Submissions S."/>
        </authorList>
    </citation>
    <scope>NUCLEOTIDE SEQUENCE [LARGE SCALE GENOMIC DNA]</scope>
    <source>
        <strain evidence="18">DSM 241</strain>
    </source>
</reference>
<dbReference type="GO" id="GO:0000049">
    <property type="term" value="F:tRNA binding"/>
    <property type="evidence" value="ECO:0007669"/>
    <property type="project" value="UniProtKB-KW"/>
</dbReference>
<dbReference type="CDD" id="cd01998">
    <property type="entry name" value="MnmA_TRMU-like"/>
    <property type="match status" value="1"/>
</dbReference>
<name>A0A1H7R2X0_9GAMM</name>
<evidence type="ECO:0000313" key="17">
    <source>
        <dbReference type="EMBL" id="SEL54512.1"/>
    </source>
</evidence>
<dbReference type="InterPro" id="IPR046884">
    <property type="entry name" value="MnmA-like_central"/>
</dbReference>
<keyword evidence="6 14" id="KW-0820">tRNA-binding</keyword>
<feature type="active site" description="Nucleophile" evidence="14">
    <location>
        <position position="106"/>
    </location>
</feature>
<feature type="domain" description="tRNA-specific 2-thiouridylase MnmA-like C-terminal" evidence="15">
    <location>
        <begin position="289"/>
        <end position="366"/>
    </location>
</feature>
<keyword evidence="8 14" id="KW-0819">tRNA processing</keyword>
<organism evidence="17 18">
    <name type="scientific">Ectothiorhodospira marina</name>
    <dbReference type="NCBI Taxonomy" id="1396821"/>
    <lineage>
        <taxon>Bacteria</taxon>
        <taxon>Pseudomonadati</taxon>
        <taxon>Pseudomonadota</taxon>
        <taxon>Gammaproteobacteria</taxon>
        <taxon>Chromatiales</taxon>
        <taxon>Ectothiorhodospiraceae</taxon>
        <taxon>Ectothiorhodospira</taxon>
    </lineage>
</organism>
<dbReference type="Gene3D" id="2.40.30.10">
    <property type="entry name" value="Translation factors"/>
    <property type="match status" value="1"/>
</dbReference>
<accession>A0A1H7R2X0</accession>
<dbReference type="Proteomes" id="UP000199256">
    <property type="component" value="Unassembled WGS sequence"/>
</dbReference>
<dbReference type="InterPro" id="IPR023382">
    <property type="entry name" value="MnmA-like_central_sf"/>
</dbReference>
<dbReference type="EMBL" id="FOAA01000020">
    <property type="protein sequence ID" value="SEL54512.1"/>
    <property type="molecule type" value="Genomic_DNA"/>
</dbReference>
<evidence type="ECO:0000256" key="7">
    <source>
        <dbReference type="ARBA" id="ARBA00022679"/>
    </source>
</evidence>
<dbReference type="Gene3D" id="3.40.50.620">
    <property type="entry name" value="HUPs"/>
    <property type="match status" value="1"/>
</dbReference>
<keyword evidence="12 14" id="KW-1015">Disulfide bond</keyword>
<evidence type="ECO:0000256" key="9">
    <source>
        <dbReference type="ARBA" id="ARBA00022741"/>
    </source>
</evidence>
<dbReference type="GO" id="GO:0005524">
    <property type="term" value="F:ATP binding"/>
    <property type="evidence" value="ECO:0007669"/>
    <property type="project" value="UniProtKB-KW"/>
</dbReference>
<keyword evidence="18" id="KW-1185">Reference proteome</keyword>
<evidence type="ECO:0000256" key="10">
    <source>
        <dbReference type="ARBA" id="ARBA00022840"/>
    </source>
</evidence>
<dbReference type="AlphaFoldDB" id="A0A1H7R2X0"/>
<evidence type="ECO:0000256" key="6">
    <source>
        <dbReference type="ARBA" id="ARBA00022555"/>
    </source>
</evidence>
<evidence type="ECO:0000256" key="2">
    <source>
        <dbReference type="ARBA" id="ARBA00006191"/>
    </source>
</evidence>
<evidence type="ECO:0000256" key="12">
    <source>
        <dbReference type="ARBA" id="ARBA00023157"/>
    </source>
</evidence>
<dbReference type="GO" id="GO:0103016">
    <property type="term" value="F:tRNA-uridine 2-sulfurtransferase activity"/>
    <property type="evidence" value="ECO:0007669"/>
    <property type="project" value="UniProtKB-EC"/>
</dbReference>
<feature type="region of interest" description="Interaction with tRNA" evidence="14">
    <location>
        <begin position="153"/>
        <end position="155"/>
    </location>
</feature>
<keyword evidence="7 14" id="KW-0808">Transferase</keyword>